<evidence type="ECO:0000313" key="1">
    <source>
        <dbReference type="EMBL" id="KAK3727068.1"/>
    </source>
</evidence>
<gene>
    <name evidence="1" type="ORF">RRG08_026593</name>
</gene>
<name>A0AAE0XZ63_9GAST</name>
<comment type="caution">
    <text evidence="1">The sequence shown here is derived from an EMBL/GenBank/DDBJ whole genome shotgun (WGS) entry which is preliminary data.</text>
</comment>
<accession>A0AAE0XZ63</accession>
<organism evidence="1 2">
    <name type="scientific">Elysia crispata</name>
    <name type="common">lettuce slug</name>
    <dbReference type="NCBI Taxonomy" id="231223"/>
    <lineage>
        <taxon>Eukaryota</taxon>
        <taxon>Metazoa</taxon>
        <taxon>Spiralia</taxon>
        <taxon>Lophotrochozoa</taxon>
        <taxon>Mollusca</taxon>
        <taxon>Gastropoda</taxon>
        <taxon>Heterobranchia</taxon>
        <taxon>Euthyneura</taxon>
        <taxon>Panpulmonata</taxon>
        <taxon>Sacoglossa</taxon>
        <taxon>Placobranchoidea</taxon>
        <taxon>Plakobranchidae</taxon>
        <taxon>Elysia</taxon>
    </lineage>
</organism>
<dbReference type="AlphaFoldDB" id="A0AAE0XZ63"/>
<dbReference type="Proteomes" id="UP001283361">
    <property type="component" value="Unassembled WGS sequence"/>
</dbReference>
<sequence>MAPLKRFFSRGSVIFSANSGSTQTPSSTSFHSDSVSLAGSSPLLALQSVNLLTISQVSDSVSLAGSPPLLALQSVNLLTVRFLTV</sequence>
<keyword evidence="2" id="KW-1185">Reference proteome</keyword>
<reference evidence="1" key="1">
    <citation type="journal article" date="2023" name="G3 (Bethesda)">
        <title>A reference genome for the long-term kleptoplast-retaining sea slug Elysia crispata morphotype clarki.</title>
        <authorList>
            <person name="Eastman K.E."/>
            <person name="Pendleton A.L."/>
            <person name="Shaikh M.A."/>
            <person name="Suttiyut T."/>
            <person name="Ogas R."/>
            <person name="Tomko P."/>
            <person name="Gavelis G."/>
            <person name="Widhalm J.R."/>
            <person name="Wisecaver J.H."/>
        </authorList>
    </citation>
    <scope>NUCLEOTIDE SEQUENCE</scope>
    <source>
        <strain evidence="1">ECLA1</strain>
    </source>
</reference>
<evidence type="ECO:0000313" key="2">
    <source>
        <dbReference type="Proteomes" id="UP001283361"/>
    </source>
</evidence>
<dbReference type="EMBL" id="JAWDGP010007259">
    <property type="protein sequence ID" value="KAK3727068.1"/>
    <property type="molecule type" value="Genomic_DNA"/>
</dbReference>
<proteinExistence type="predicted"/>
<protein>
    <submittedName>
        <fullName evidence="1">Uncharacterized protein</fullName>
    </submittedName>
</protein>